<dbReference type="GO" id="GO:0009982">
    <property type="term" value="F:pseudouridine synthase activity"/>
    <property type="evidence" value="ECO:0007669"/>
    <property type="project" value="InterPro"/>
</dbReference>
<dbReference type="PATRIC" id="fig|629263.4.peg.5950"/>
<keyword evidence="2" id="KW-1185">Reference proteome</keyword>
<dbReference type="HOGENOM" id="CLU_2855169_0_0_6"/>
<proteinExistence type="predicted"/>
<protein>
    <submittedName>
        <fullName evidence="1">Pseudouridine synthase</fullName>
    </submittedName>
</protein>
<organism evidence="1 2">
    <name type="scientific">Pseudomonas syringae pv. pisi str. 1704B</name>
    <dbReference type="NCBI Taxonomy" id="629263"/>
    <lineage>
        <taxon>Bacteria</taxon>
        <taxon>Pseudomonadati</taxon>
        <taxon>Pseudomonadota</taxon>
        <taxon>Gammaproteobacteria</taxon>
        <taxon>Pseudomonadales</taxon>
        <taxon>Pseudomonadaceae</taxon>
        <taxon>Pseudomonas</taxon>
        <taxon>Pseudomonas syringae</taxon>
    </lineage>
</organism>
<dbReference type="BioCyc" id="PSYR629263:G11X0-7870-MONOMER"/>
<accession>F3GNS1</accession>
<dbReference type="AlphaFoldDB" id="F3GNS1"/>
<sequence length="65" mass="7475">KKHQLRVHMAALGAAICNDPFYPDVAKDPVDDYRNPLKLLASSLRFVDPLNGEQRHFESLLQLDW</sequence>
<dbReference type="GO" id="GO:0003723">
    <property type="term" value="F:RNA binding"/>
    <property type="evidence" value="ECO:0007669"/>
    <property type="project" value="InterPro"/>
</dbReference>
<reference evidence="1 2" key="1">
    <citation type="journal article" date="2011" name="PLoS Pathog.">
        <title>Dynamic evolution of pathogenicity revealed by sequencing and comparative genomics of 19 Pseudomonas syringae isolates.</title>
        <authorList>
            <person name="Baltrus D.A."/>
            <person name="Nishimura M.T."/>
            <person name="Romanchuk A."/>
            <person name="Chang J.H."/>
            <person name="Mukhtar M.S."/>
            <person name="Cherkis K."/>
            <person name="Roach J."/>
            <person name="Grant S.R."/>
            <person name="Jones C.D."/>
            <person name="Dangl J.L."/>
        </authorList>
    </citation>
    <scope>NUCLEOTIDE SEQUENCE [LARGE SCALE GENOMIC DNA]</scope>
    <source>
        <strain evidence="1 2">1704B</strain>
    </source>
</reference>
<dbReference type="InterPro" id="IPR020103">
    <property type="entry name" value="PsdUridine_synth_cat_dom_sf"/>
</dbReference>
<dbReference type="Gene3D" id="3.30.2350.10">
    <property type="entry name" value="Pseudouridine synthase"/>
    <property type="match status" value="1"/>
</dbReference>
<dbReference type="SUPFAM" id="SSF55120">
    <property type="entry name" value="Pseudouridine synthase"/>
    <property type="match status" value="1"/>
</dbReference>
<evidence type="ECO:0000313" key="1">
    <source>
        <dbReference type="EMBL" id="EGH48724.1"/>
    </source>
</evidence>
<comment type="caution">
    <text evidence="1">The sequence shown here is derived from an EMBL/GenBank/DDBJ whole genome shotgun (WGS) entry which is preliminary data.</text>
</comment>
<dbReference type="GO" id="GO:0140098">
    <property type="term" value="F:catalytic activity, acting on RNA"/>
    <property type="evidence" value="ECO:0007669"/>
    <property type="project" value="UniProtKB-ARBA"/>
</dbReference>
<name>F3GNS1_PSESJ</name>
<dbReference type="Proteomes" id="UP000004986">
    <property type="component" value="Unassembled WGS sequence"/>
</dbReference>
<feature type="non-terminal residue" evidence="1">
    <location>
        <position position="1"/>
    </location>
</feature>
<evidence type="ECO:0000313" key="2">
    <source>
        <dbReference type="Proteomes" id="UP000004986"/>
    </source>
</evidence>
<dbReference type="GO" id="GO:0006396">
    <property type="term" value="P:RNA processing"/>
    <property type="evidence" value="ECO:0007669"/>
    <property type="project" value="UniProtKB-ARBA"/>
</dbReference>
<dbReference type="EMBL" id="AEAI01003412">
    <property type="protein sequence ID" value="EGH48724.1"/>
    <property type="molecule type" value="Genomic_DNA"/>
</dbReference>
<gene>
    <name evidence="1" type="ORF">PSYPI_42935</name>
</gene>
<dbReference type="GO" id="GO:0001522">
    <property type="term" value="P:pseudouridine synthesis"/>
    <property type="evidence" value="ECO:0007669"/>
    <property type="project" value="InterPro"/>
</dbReference>